<evidence type="ECO:0000256" key="5">
    <source>
        <dbReference type="ARBA" id="ARBA00023136"/>
    </source>
</evidence>
<keyword evidence="10" id="KW-1185">Reference proteome</keyword>
<keyword evidence="4 7" id="KW-1133">Transmembrane helix</keyword>
<keyword evidence="2" id="KW-1003">Cell membrane</keyword>
<keyword evidence="5 7" id="KW-0472">Membrane</keyword>
<dbReference type="OrthoDB" id="5187110at2"/>
<accession>A0A3L9KZI4</accession>
<evidence type="ECO:0000259" key="8">
    <source>
        <dbReference type="Pfam" id="PF06271"/>
    </source>
</evidence>
<feature type="transmembrane region" description="Helical" evidence="7">
    <location>
        <begin position="68"/>
        <end position="87"/>
    </location>
</feature>
<evidence type="ECO:0000313" key="10">
    <source>
        <dbReference type="Proteomes" id="UP000277871"/>
    </source>
</evidence>
<dbReference type="InterPro" id="IPR016795">
    <property type="entry name" value="UCP021697"/>
</dbReference>
<dbReference type="GO" id="GO:0005886">
    <property type="term" value="C:plasma membrane"/>
    <property type="evidence" value="ECO:0007669"/>
    <property type="project" value="UniProtKB-SubCell"/>
</dbReference>
<comment type="caution">
    <text evidence="9">The sequence shown here is derived from an EMBL/GenBank/DDBJ whole genome shotgun (WGS) entry which is preliminary data.</text>
</comment>
<evidence type="ECO:0000256" key="4">
    <source>
        <dbReference type="ARBA" id="ARBA00022989"/>
    </source>
</evidence>
<name>A0A3L9KZI4_9MICC</name>
<dbReference type="InterPro" id="IPR010432">
    <property type="entry name" value="RDD"/>
</dbReference>
<keyword evidence="3 7" id="KW-0812">Transmembrane</keyword>
<evidence type="ECO:0000256" key="7">
    <source>
        <dbReference type="SAM" id="Phobius"/>
    </source>
</evidence>
<evidence type="ECO:0000256" key="3">
    <source>
        <dbReference type="ARBA" id="ARBA00022692"/>
    </source>
</evidence>
<dbReference type="Pfam" id="PF06271">
    <property type="entry name" value="RDD"/>
    <property type="match status" value="1"/>
</dbReference>
<dbReference type="PANTHER" id="PTHR36115:SF6">
    <property type="entry name" value="PROLINE-RICH ANTIGEN HOMOLOG"/>
    <property type="match status" value="1"/>
</dbReference>
<evidence type="ECO:0000256" key="2">
    <source>
        <dbReference type="ARBA" id="ARBA00022475"/>
    </source>
</evidence>
<dbReference type="Proteomes" id="UP000277871">
    <property type="component" value="Unassembled WGS sequence"/>
</dbReference>
<dbReference type="EMBL" id="RDEX01000004">
    <property type="protein sequence ID" value="RLY91129.1"/>
    <property type="molecule type" value="Genomic_DNA"/>
</dbReference>
<evidence type="ECO:0000256" key="6">
    <source>
        <dbReference type="SAM" id="MobiDB-lite"/>
    </source>
</evidence>
<feature type="region of interest" description="Disordered" evidence="6">
    <location>
        <begin position="1"/>
        <end position="31"/>
    </location>
</feature>
<evidence type="ECO:0000313" key="9">
    <source>
        <dbReference type="EMBL" id="RLY91129.1"/>
    </source>
</evidence>
<feature type="domain" description="RDD" evidence="8">
    <location>
        <begin position="38"/>
        <end position="139"/>
    </location>
</feature>
<comment type="subcellular location">
    <subcellularLocation>
        <location evidence="1">Cell membrane</location>
        <topology evidence="1">Multi-pass membrane protein</topology>
    </subcellularLocation>
</comment>
<sequence length="148" mass="16069">MISRQDMGSWLDGAPHDGPPHPGQRLGRPPEGPASIARFPARLVALLVDWALSLLLATVFLSRWNGSGLMNLAVFFVLTTLMVGFFGRSPGHWLVGLQVQTMNGRPAGFGRAAVRTLLVCLVVPPLVADEDQRGLHDRAVDTVLVRVR</sequence>
<proteinExistence type="predicted"/>
<dbReference type="AlphaFoldDB" id="A0A3L9KZI4"/>
<protein>
    <submittedName>
        <fullName evidence="9">RDD family protein</fullName>
    </submittedName>
</protein>
<organism evidence="9 10">
    <name type="scientific">Kocuria tytonicola</name>
    <dbReference type="NCBI Taxonomy" id="2055946"/>
    <lineage>
        <taxon>Bacteria</taxon>
        <taxon>Bacillati</taxon>
        <taxon>Actinomycetota</taxon>
        <taxon>Actinomycetes</taxon>
        <taxon>Micrococcales</taxon>
        <taxon>Micrococcaceae</taxon>
        <taxon>Kocuria</taxon>
    </lineage>
</organism>
<gene>
    <name evidence="9" type="ORF">EAE32_11110</name>
</gene>
<dbReference type="PANTHER" id="PTHR36115">
    <property type="entry name" value="PROLINE-RICH ANTIGEN HOMOLOG-RELATED"/>
    <property type="match status" value="1"/>
</dbReference>
<dbReference type="InterPro" id="IPR051791">
    <property type="entry name" value="Pra-immunoreactive"/>
</dbReference>
<feature type="transmembrane region" description="Helical" evidence="7">
    <location>
        <begin position="43"/>
        <end position="62"/>
    </location>
</feature>
<dbReference type="PIRSF" id="PIRSF021697">
    <property type="entry name" value="UCP021697"/>
    <property type="match status" value="1"/>
</dbReference>
<reference evidence="9 10" key="1">
    <citation type="submission" date="2018-10" db="EMBL/GenBank/DDBJ databases">
        <title>Kocuria tytonicola, new bacteria from the preen glands of American barn owls (Tyto furcata).</title>
        <authorList>
            <person name="Braun M.S."/>
            <person name="Wang E."/>
            <person name="Zimmermann S."/>
            <person name="Boutin S."/>
            <person name="Wagner H."/>
            <person name="Wink M."/>
        </authorList>
    </citation>
    <scope>NUCLEOTIDE SEQUENCE [LARGE SCALE GENOMIC DNA]</scope>
    <source>
        <strain evidence="9 10">473</strain>
    </source>
</reference>
<evidence type="ECO:0000256" key="1">
    <source>
        <dbReference type="ARBA" id="ARBA00004651"/>
    </source>
</evidence>
<dbReference type="RefSeq" id="WP_121846385.1">
    <property type="nucleotide sequence ID" value="NZ_PHOA01000076.1"/>
</dbReference>